<proteinExistence type="inferred from homology"/>
<comment type="similarity">
    <text evidence="1">Belongs to the ARG7 family.</text>
</comment>
<gene>
    <name evidence="2" type="ORF">Lalb_Chr20g0114721</name>
</gene>
<keyword evidence="3" id="KW-1185">Reference proteome</keyword>
<dbReference type="Pfam" id="PF02519">
    <property type="entry name" value="Auxin_inducible"/>
    <property type="match status" value="1"/>
</dbReference>
<dbReference type="AlphaFoldDB" id="A0A6A4NGA5"/>
<comment type="caution">
    <text evidence="2">The sequence shown here is derived from an EMBL/GenBank/DDBJ whole genome shotgun (WGS) entry which is preliminary data.</text>
</comment>
<evidence type="ECO:0000313" key="3">
    <source>
        <dbReference type="Proteomes" id="UP000447434"/>
    </source>
</evidence>
<accession>A0A6A4NGA5</accession>
<reference evidence="3" key="1">
    <citation type="journal article" date="2020" name="Nat. Commun.">
        <title>Genome sequence of the cluster root forming white lupin.</title>
        <authorList>
            <person name="Hufnagel B."/>
            <person name="Marques A."/>
            <person name="Soriano A."/>
            <person name="Marques L."/>
            <person name="Divol F."/>
            <person name="Doumas P."/>
            <person name="Sallet E."/>
            <person name="Mancinotti D."/>
            <person name="Carrere S."/>
            <person name="Marande W."/>
            <person name="Arribat S."/>
            <person name="Keller J."/>
            <person name="Huneau C."/>
            <person name="Blein T."/>
            <person name="Aime D."/>
            <person name="Laguerre M."/>
            <person name="Taylor J."/>
            <person name="Schubert V."/>
            <person name="Nelson M."/>
            <person name="Geu-Flores F."/>
            <person name="Crespi M."/>
            <person name="Gallardo-Guerrero K."/>
            <person name="Delaux P.-M."/>
            <person name="Salse J."/>
            <person name="Berges H."/>
            <person name="Guyot R."/>
            <person name="Gouzy J."/>
            <person name="Peret B."/>
        </authorList>
    </citation>
    <scope>NUCLEOTIDE SEQUENCE [LARGE SCALE GENOMIC DNA]</scope>
    <source>
        <strain evidence="3">cv. Amiga</strain>
    </source>
</reference>
<sequence>MSLHPKKSNKIREIVRLQLFLEKWRKQAYSSKTNITTGNNISSKSIKFMNKTLSLSENEGGESNNTVIPKGYLYVYVGENLKRFIIPTEYLNHQVF</sequence>
<dbReference type="InterPro" id="IPR003676">
    <property type="entry name" value="SAUR_fam"/>
</dbReference>
<dbReference type="Proteomes" id="UP000447434">
    <property type="component" value="Chromosome 20"/>
</dbReference>
<protein>
    <submittedName>
        <fullName evidence="2">Putative small auxin-up RNA</fullName>
    </submittedName>
</protein>
<dbReference type="EMBL" id="WOCE01000020">
    <property type="protein sequence ID" value="KAE9591113.1"/>
    <property type="molecule type" value="Genomic_DNA"/>
</dbReference>
<dbReference type="OrthoDB" id="670661at2759"/>
<name>A0A6A4NGA5_LUPAL</name>
<dbReference type="GO" id="GO:0009733">
    <property type="term" value="P:response to auxin"/>
    <property type="evidence" value="ECO:0007669"/>
    <property type="project" value="InterPro"/>
</dbReference>
<organism evidence="2 3">
    <name type="scientific">Lupinus albus</name>
    <name type="common">White lupine</name>
    <name type="synonym">Lupinus termis</name>
    <dbReference type="NCBI Taxonomy" id="3870"/>
    <lineage>
        <taxon>Eukaryota</taxon>
        <taxon>Viridiplantae</taxon>
        <taxon>Streptophyta</taxon>
        <taxon>Embryophyta</taxon>
        <taxon>Tracheophyta</taxon>
        <taxon>Spermatophyta</taxon>
        <taxon>Magnoliopsida</taxon>
        <taxon>eudicotyledons</taxon>
        <taxon>Gunneridae</taxon>
        <taxon>Pentapetalae</taxon>
        <taxon>rosids</taxon>
        <taxon>fabids</taxon>
        <taxon>Fabales</taxon>
        <taxon>Fabaceae</taxon>
        <taxon>Papilionoideae</taxon>
        <taxon>50 kb inversion clade</taxon>
        <taxon>genistoids sensu lato</taxon>
        <taxon>core genistoids</taxon>
        <taxon>Genisteae</taxon>
        <taxon>Lupinus</taxon>
    </lineage>
</organism>
<evidence type="ECO:0000256" key="1">
    <source>
        <dbReference type="ARBA" id="ARBA00006974"/>
    </source>
</evidence>
<evidence type="ECO:0000313" key="2">
    <source>
        <dbReference type="EMBL" id="KAE9591113.1"/>
    </source>
</evidence>